<evidence type="ECO:0000256" key="1">
    <source>
        <dbReference type="ARBA" id="ARBA00022857"/>
    </source>
</evidence>
<name>A0A963YSV0_9PROT</name>
<dbReference type="PANTHER" id="PTHR10996:SF178">
    <property type="entry name" value="2-HYDROXYACID DEHYDROGENASE YGL185C-RELATED"/>
    <property type="match status" value="1"/>
</dbReference>
<dbReference type="CDD" id="cd12156">
    <property type="entry name" value="HPPR"/>
    <property type="match status" value="1"/>
</dbReference>
<evidence type="ECO:0000259" key="6">
    <source>
        <dbReference type="Pfam" id="PF02826"/>
    </source>
</evidence>
<gene>
    <name evidence="7" type="ORF">ASILVAE211_14480</name>
</gene>
<dbReference type="FunFam" id="3.40.50.720:FF:000213">
    <property type="entry name" value="Putative 2-hydroxyacid dehydrogenase"/>
    <property type="match status" value="1"/>
</dbReference>
<dbReference type="InterPro" id="IPR006139">
    <property type="entry name" value="D-isomer_2_OHA_DH_cat_dom"/>
</dbReference>
<reference evidence="7" key="2">
    <citation type="submission" date="2021-01" db="EMBL/GenBank/DDBJ databases">
        <authorList>
            <person name="Mieszkin S."/>
            <person name="Pouder E."/>
            <person name="Alain K."/>
        </authorList>
    </citation>
    <scope>NUCLEOTIDE SEQUENCE</scope>
    <source>
        <strain evidence="7">HW T2.11</strain>
    </source>
</reference>
<dbReference type="GO" id="GO:0016618">
    <property type="term" value="F:hydroxypyruvate reductase [NAD(P)H] activity"/>
    <property type="evidence" value="ECO:0007669"/>
    <property type="project" value="TreeGrafter"/>
</dbReference>
<evidence type="ECO:0000256" key="3">
    <source>
        <dbReference type="ARBA" id="ARBA00023027"/>
    </source>
</evidence>
<keyword evidence="3" id="KW-0520">NAD</keyword>
<dbReference type="AlphaFoldDB" id="A0A963YSV0"/>
<dbReference type="GO" id="GO:0051287">
    <property type="term" value="F:NAD binding"/>
    <property type="evidence" value="ECO:0007669"/>
    <property type="project" value="InterPro"/>
</dbReference>
<evidence type="ECO:0000256" key="2">
    <source>
        <dbReference type="ARBA" id="ARBA00023002"/>
    </source>
</evidence>
<dbReference type="EMBL" id="JAESVB010000006">
    <property type="protein sequence ID" value="MCB8876397.1"/>
    <property type="molecule type" value="Genomic_DNA"/>
</dbReference>
<feature type="domain" description="D-isomer specific 2-hydroxyacid dehydrogenase NAD-binding" evidence="6">
    <location>
        <begin position="116"/>
        <end position="288"/>
    </location>
</feature>
<dbReference type="GO" id="GO:0005829">
    <property type="term" value="C:cytosol"/>
    <property type="evidence" value="ECO:0007669"/>
    <property type="project" value="TreeGrafter"/>
</dbReference>
<dbReference type="PANTHER" id="PTHR10996">
    <property type="entry name" value="2-HYDROXYACID DEHYDROGENASE-RELATED"/>
    <property type="match status" value="1"/>
</dbReference>
<dbReference type="InterPro" id="IPR029752">
    <property type="entry name" value="D-isomer_DH_CS1"/>
</dbReference>
<feature type="domain" description="D-isomer specific 2-hydroxyacid dehydrogenase catalytic" evidence="5">
    <location>
        <begin position="14"/>
        <end position="319"/>
    </location>
</feature>
<dbReference type="Gene3D" id="3.40.50.720">
    <property type="entry name" value="NAD(P)-binding Rossmann-like Domain"/>
    <property type="match status" value="2"/>
</dbReference>
<keyword evidence="8" id="KW-1185">Reference proteome</keyword>
<comment type="caution">
    <text evidence="7">The sequence shown here is derived from an EMBL/GenBank/DDBJ whole genome shotgun (WGS) entry which is preliminary data.</text>
</comment>
<accession>A0A963YSV0</accession>
<keyword evidence="2 4" id="KW-0560">Oxidoreductase</keyword>
<dbReference type="PROSITE" id="PS00065">
    <property type="entry name" value="D_2_HYDROXYACID_DH_1"/>
    <property type="match status" value="1"/>
</dbReference>
<evidence type="ECO:0000313" key="7">
    <source>
        <dbReference type="EMBL" id="MCB8876397.1"/>
    </source>
</evidence>
<evidence type="ECO:0000256" key="4">
    <source>
        <dbReference type="RuleBase" id="RU003719"/>
    </source>
</evidence>
<reference evidence="7" key="1">
    <citation type="journal article" date="2021" name="Microorganisms">
        <title>Acidisoma silvae sp. nov. and Acidisomacellulosilytica sp. nov., Two Acidophilic Bacteria Isolated from Decaying Wood, Hydrolyzing Cellulose and Producing Poly-3-hydroxybutyrate.</title>
        <authorList>
            <person name="Mieszkin S."/>
            <person name="Pouder E."/>
            <person name="Uroz S."/>
            <person name="Simon-Colin C."/>
            <person name="Alain K."/>
        </authorList>
    </citation>
    <scope>NUCLEOTIDE SEQUENCE</scope>
    <source>
        <strain evidence="7">HW T2.11</strain>
    </source>
</reference>
<dbReference type="SUPFAM" id="SSF52283">
    <property type="entry name" value="Formate/glycerate dehydrogenase catalytic domain-like"/>
    <property type="match status" value="1"/>
</dbReference>
<dbReference type="SUPFAM" id="SSF51735">
    <property type="entry name" value="NAD(P)-binding Rossmann-fold domains"/>
    <property type="match status" value="1"/>
</dbReference>
<dbReference type="GO" id="GO:0030267">
    <property type="term" value="F:glyoxylate reductase (NADPH) activity"/>
    <property type="evidence" value="ECO:0007669"/>
    <property type="project" value="TreeGrafter"/>
</dbReference>
<evidence type="ECO:0000259" key="5">
    <source>
        <dbReference type="Pfam" id="PF00389"/>
    </source>
</evidence>
<proteinExistence type="inferred from homology"/>
<organism evidence="7 8">
    <name type="scientific">Acidisoma silvae</name>
    <dbReference type="NCBI Taxonomy" id="2802396"/>
    <lineage>
        <taxon>Bacteria</taxon>
        <taxon>Pseudomonadati</taxon>
        <taxon>Pseudomonadota</taxon>
        <taxon>Alphaproteobacteria</taxon>
        <taxon>Acetobacterales</taxon>
        <taxon>Acidocellaceae</taxon>
        <taxon>Acidisoma</taxon>
    </lineage>
</organism>
<keyword evidence="1" id="KW-0521">NADP</keyword>
<dbReference type="Proteomes" id="UP000708298">
    <property type="component" value="Unassembled WGS sequence"/>
</dbReference>
<evidence type="ECO:0000313" key="8">
    <source>
        <dbReference type="Proteomes" id="UP000708298"/>
    </source>
</evidence>
<dbReference type="InterPro" id="IPR050223">
    <property type="entry name" value="D-isomer_2-hydroxyacid_DH"/>
</dbReference>
<dbReference type="InterPro" id="IPR036291">
    <property type="entry name" value="NAD(P)-bd_dom_sf"/>
</dbReference>
<sequence>MTQPSDVGDTRPEILIATPLPARDIAPLESQFLIHRYDQASDKPAFLAGCRKVRAMLTSGHTGADAALIAALPALEIITCFGVGVDGVDFEATRARGIPVTNTPDVLTGDVADLAIALALSVMRDIPKADAHVRAGKWTSGTLPLARRFFGSKIGILGMGRIGLATAERARGFGCEIGYFNRSAKPGLPYEAFETPQTLAAWADVVIITLAGGAGTRAIMDAAAIEALGPTGYLVNVSRGSTVDEAALIEALQTGKIAGAGLDVFLNEPNIDPRFAELHNTVLMPHLGSATDETRRAMGQLMRDNLAAHFAGQPLLTPVE</sequence>
<dbReference type="Pfam" id="PF02826">
    <property type="entry name" value="2-Hacid_dh_C"/>
    <property type="match status" value="1"/>
</dbReference>
<dbReference type="InterPro" id="IPR006140">
    <property type="entry name" value="D-isomer_DH_NAD-bd"/>
</dbReference>
<dbReference type="Pfam" id="PF00389">
    <property type="entry name" value="2-Hacid_dh"/>
    <property type="match status" value="1"/>
</dbReference>
<dbReference type="RefSeq" id="WP_227322054.1">
    <property type="nucleotide sequence ID" value="NZ_JAESVB010000006.1"/>
</dbReference>
<protein>
    <submittedName>
        <fullName evidence="7">2-hydroxyacid dehydrogenase</fullName>
    </submittedName>
</protein>
<comment type="similarity">
    <text evidence="4">Belongs to the D-isomer specific 2-hydroxyacid dehydrogenase family.</text>
</comment>